<dbReference type="EMBL" id="CP002452">
    <property type="protein sequence ID" value="ADV45907.1"/>
    <property type="molecule type" value="Genomic_DNA"/>
</dbReference>
<dbReference type="STRING" id="749222.Nitsa_0639"/>
<dbReference type="Gene3D" id="3.40.50.11670">
    <property type="entry name" value="DNA replication regulator HobA"/>
    <property type="match status" value="1"/>
</dbReference>
<dbReference type="eggNOG" id="ENOG5032FNN">
    <property type="taxonomic scope" value="Bacteria"/>
</dbReference>
<reference evidence="2" key="2">
    <citation type="submission" date="2011-01" db="EMBL/GenBank/DDBJ databases">
        <title>The complete genome of Nitratifractor salsuginis DSM 16511.</title>
        <authorList>
            <consortium name="US DOE Joint Genome Institute (JGI-PGF)"/>
            <person name="Lucas S."/>
            <person name="Copeland A."/>
            <person name="Lapidus A."/>
            <person name="Bruce D."/>
            <person name="Goodwin L."/>
            <person name="Pitluck S."/>
            <person name="Kyrpides N."/>
            <person name="Mavromatis K."/>
            <person name="Ivanova N."/>
            <person name="Mikhailova N."/>
            <person name="Zeytun A."/>
            <person name="Detter J.C."/>
            <person name="Tapia R."/>
            <person name="Han C."/>
            <person name="Land M."/>
            <person name="Hauser L."/>
            <person name="Markowitz V."/>
            <person name="Cheng J.-F."/>
            <person name="Hugenholtz P."/>
            <person name="Woyke T."/>
            <person name="Wu D."/>
            <person name="Tindall B."/>
            <person name="Schuetze A."/>
            <person name="Brambilla E."/>
            <person name="Klenk H.-P."/>
            <person name="Eisen J.A."/>
        </authorList>
    </citation>
    <scope>NUCLEOTIDE SEQUENCE [LARGE SCALE GENOMIC DNA]</scope>
    <source>
        <strain evidence="2">DSM 16511 / JCM 12458 / E9I37-1</strain>
    </source>
</reference>
<evidence type="ECO:0000313" key="2">
    <source>
        <dbReference type="Proteomes" id="UP000008633"/>
    </source>
</evidence>
<gene>
    <name evidence="1" type="ordered locus">Nitsa_0639</name>
</gene>
<name>E6X1H4_NITSE</name>
<accession>E6X1H4</accession>
<evidence type="ECO:0000313" key="1">
    <source>
        <dbReference type="EMBL" id="ADV45907.1"/>
    </source>
</evidence>
<sequence>MQQLLEWTLEAIRAENSDFSWMEEFRFDWVPPAKSAVSRLLEGQSMLLLTDPAREWFAHYVLGSINNPQRRRPFLPVYPLKQLFPNLPEIESSQDQQLLEDMLEISFPEGYFFWYIGEGSHRYAKIALSNEGNFLWLLDEQVPGSFSLRRHDPLLDIKLLQLYRLFDRTVEAALFNEVALD</sequence>
<evidence type="ECO:0008006" key="3">
    <source>
        <dbReference type="Google" id="ProtNLM"/>
    </source>
</evidence>
<dbReference type="KEGG" id="nsa:Nitsa_0639"/>
<protein>
    <recommendedName>
        <fullName evidence="3">DnaA-binding chromosome replication initiation factor</fullName>
    </recommendedName>
</protein>
<dbReference type="AlphaFoldDB" id="E6X1H4"/>
<dbReference type="Proteomes" id="UP000008633">
    <property type="component" value="Chromosome"/>
</dbReference>
<dbReference type="OrthoDB" id="5329076at2"/>
<reference evidence="1 2" key="1">
    <citation type="journal article" date="2011" name="Stand. Genomic Sci.">
        <title>Complete genome sequence of Nitratifractor salsuginis type strain (E9I37-1).</title>
        <authorList>
            <person name="Anderson I."/>
            <person name="Sikorski J."/>
            <person name="Zeytun A."/>
            <person name="Nolan M."/>
            <person name="Lapidus A."/>
            <person name="Lucas S."/>
            <person name="Hammon N."/>
            <person name="Deshpande S."/>
            <person name="Cheng J.F."/>
            <person name="Tapia R."/>
            <person name="Han C."/>
            <person name="Goodwin L."/>
            <person name="Pitluck S."/>
            <person name="Liolios K."/>
            <person name="Pagani I."/>
            <person name="Ivanova N."/>
            <person name="Huntemann M."/>
            <person name="Mavromatis K."/>
            <person name="Ovchinikova G."/>
            <person name="Pati A."/>
            <person name="Chen A."/>
            <person name="Palaniappan K."/>
            <person name="Land M."/>
            <person name="Hauser L."/>
            <person name="Brambilla E.M."/>
            <person name="Ngatchou-Djao O.D."/>
            <person name="Rohde M."/>
            <person name="Tindall B.J."/>
            <person name="Goker M."/>
            <person name="Detter J.C."/>
            <person name="Woyke T."/>
            <person name="Bristow J."/>
            <person name="Eisen J.A."/>
            <person name="Markowitz V."/>
            <person name="Hugenholtz P."/>
            <person name="Klenk H.P."/>
            <person name="Kyrpides N.C."/>
        </authorList>
    </citation>
    <scope>NUCLEOTIDE SEQUENCE [LARGE SCALE GENOMIC DNA]</scope>
    <source>
        <strain evidence="2">DSM 16511 / JCM 12458 / E9I37-1</strain>
    </source>
</reference>
<dbReference type="HOGENOM" id="CLU_127636_0_0_7"/>
<dbReference type="Pfam" id="PF12163">
    <property type="entry name" value="HobA"/>
    <property type="match status" value="1"/>
</dbReference>
<dbReference type="InterPro" id="IPR021011">
    <property type="entry name" value="HobA"/>
</dbReference>
<dbReference type="RefSeq" id="WP_013553602.1">
    <property type="nucleotide sequence ID" value="NC_014935.1"/>
</dbReference>
<dbReference type="InterPro" id="IPR038381">
    <property type="entry name" value="HobA_sf"/>
</dbReference>
<keyword evidence="2" id="KW-1185">Reference proteome</keyword>
<proteinExistence type="predicted"/>
<organism evidence="1 2">
    <name type="scientific">Nitratifractor salsuginis (strain DSM 16511 / JCM 12458 / E9I37-1)</name>
    <dbReference type="NCBI Taxonomy" id="749222"/>
    <lineage>
        <taxon>Bacteria</taxon>
        <taxon>Pseudomonadati</taxon>
        <taxon>Campylobacterota</taxon>
        <taxon>Epsilonproteobacteria</taxon>
        <taxon>Campylobacterales</taxon>
        <taxon>Sulfurovaceae</taxon>
        <taxon>Nitratifractor</taxon>
    </lineage>
</organism>